<dbReference type="PANTHER" id="PTHR13847">
    <property type="entry name" value="SARCOSINE DEHYDROGENASE-RELATED"/>
    <property type="match status" value="1"/>
</dbReference>
<reference evidence="4" key="1">
    <citation type="submission" date="2016-10" db="EMBL/GenBank/DDBJ databases">
        <authorList>
            <person name="Varghese N."/>
            <person name="Submissions S."/>
        </authorList>
    </citation>
    <scope>NUCLEOTIDE SEQUENCE [LARGE SCALE GENOMIC DNA]</scope>
    <source>
        <strain evidence="4">CGMCC 1.7736</strain>
    </source>
</reference>
<dbReference type="Pfam" id="PF01266">
    <property type="entry name" value="DAO"/>
    <property type="match status" value="1"/>
</dbReference>
<dbReference type="GO" id="GO:0016491">
    <property type="term" value="F:oxidoreductase activity"/>
    <property type="evidence" value="ECO:0007669"/>
    <property type="project" value="UniProtKB-KW"/>
</dbReference>
<dbReference type="SUPFAM" id="SSF51905">
    <property type="entry name" value="FAD/NAD(P)-binding domain"/>
    <property type="match status" value="1"/>
</dbReference>
<evidence type="ECO:0000313" key="4">
    <source>
        <dbReference type="Proteomes" id="UP000198531"/>
    </source>
</evidence>
<keyword evidence="1" id="KW-0560">Oxidoreductase</keyword>
<dbReference type="Gene3D" id="3.30.9.10">
    <property type="entry name" value="D-Amino Acid Oxidase, subunit A, domain 2"/>
    <property type="match status" value="1"/>
</dbReference>
<feature type="domain" description="FAD dependent oxidoreductase" evidence="2">
    <location>
        <begin position="7"/>
        <end position="368"/>
    </location>
</feature>
<dbReference type="RefSeq" id="WP_089809996.1">
    <property type="nucleotide sequence ID" value="NZ_FOYT01000004.1"/>
</dbReference>
<dbReference type="InterPro" id="IPR006076">
    <property type="entry name" value="FAD-dep_OxRdtase"/>
</dbReference>
<evidence type="ECO:0000256" key="1">
    <source>
        <dbReference type="ARBA" id="ARBA00023002"/>
    </source>
</evidence>
<organism evidence="3 4">
    <name type="scientific">Halogeometricum rufum</name>
    <dbReference type="NCBI Taxonomy" id="553469"/>
    <lineage>
        <taxon>Archaea</taxon>
        <taxon>Methanobacteriati</taxon>
        <taxon>Methanobacteriota</taxon>
        <taxon>Stenosarchaea group</taxon>
        <taxon>Halobacteria</taxon>
        <taxon>Halobacteriales</taxon>
        <taxon>Haloferacaceae</taxon>
        <taxon>Halogeometricum</taxon>
    </lineage>
</organism>
<dbReference type="InterPro" id="IPR036188">
    <property type="entry name" value="FAD/NAD-bd_sf"/>
</dbReference>
<proteinExistence type="predicted"/>
<dbReference type="EMBL" id="FOYT01000004">
    <property type="protein sequence ID" value="SFR68675.1"/>
    <property type="molecule type" value="Genomic_DNA"/>
</dbReference>
<keyword evidence="4" id="KW-1185">Reference proteome</keyword>
<dbReference type="PANTHER" id="PTHR13847:SF287">
    <property type="entry name" value="FAD-DEPENDENT OXIDOREDUCTASE DOMAIN-CONTAINING PROTEIN 1"/>
    <property type="match status" value="1"/>
</dbReference>
<dbReference type="OrthoDB" id="168391at2157"/>
<dbReference type="AlphaFoldDB" id="A0A1I6IPJ4"/>
<sequence>MSSTYGIIGGGIAGASIAYHLSQRTDDSVVVFERQSPASETTYKSVAQYGFYGDETQYRMKRYGMKLYNRFFRESRVNPRYTSMGILTAATEADNADRMEEAVRTDGDTYFGKMGMGFDRDLVEYIDGDAIKEKLLLPPVDEEPIEGALFRPKVGYMDRPQELAYEFLERAKDNGVDVRANTAVEEITTDGGRATGLVTEGGEEVELDEVICAAGPWNIELAESVGIELPVKHTIAPILVLRPDDQSDYTLPAINHFESPYTFHRRSEDEFLIGYNPGDVYEDATEYDPRAMGETVPEDIRDRGIDLLQRLVPDLIDAKVVEEWVGIRSITPDKNPVVGWTDLEGFSIAAFHTSGIQLAPAVGKMIAQQVLDDDPTDYYDDLSITRFEGYTDHRS</sequence>
<protein>
    <submittedName>
        <fullName evidence="3">Sarcosine oxidase subunit beta</fullName>
    </submittedName>
</protein>
<dbReference type="GO" id="GO:0005737">
    <property type="term" value="C:cytoplasm"/>
    <property type="evidence" value="ECO:0007669"/>
    <property type="project" value="TreeGrafter"/>
</dbReference>
<dbReference type="Proteomes" id="UP000198531">
    <property type="component" value="Unassembled WGS sequence"/>
</dbReference>
<name>A0A1I6IPJ4_9EURY</name>
<dbReference type="STRING" id="553469.SAMN04487947_3482"/>
<accession>A0A1I6IPJ4</accession>
<dbReference type="Gene3D" id="3.50.50.60">
    <property type="entry name" value="FAD/NAD(P)-binding domain"/>
    <property type="match status" value="1"/>
</dbReference>
<gene>
    <name evidence="3" type="ORF">SAMN04487947_3482</name>
</gene>
<evidence type="ECO:0000313" key="3">
    <source>
        <dbReference type="EMBL" id="SFR68675.1"/>
    </source>
</evidence>
<evidence type="ECO:0000259" key="2">
    <source>
        <dbReference type="Pfam" id="PF01266"/>
    </source>
</evidence>